<protein>
    <submittedName>
        <fullName evidence="1">Uncharacterized protein</fullName>
    </submittedName>
</protein>
<gene>
    <name evidence="1" type="ORF">DFQ06_0145</name>
</gene>
<keyword evidence="2" id="KW-1185">Reference proteome</keyword>
<sequence length="298" mass="35088">MYDTTKIIKLIDKLPKEAVARAKEPFHWNNCLWLPRFNKYGEVTTYESNIVNLKLWLRGSELTICNSLQKFYMQNNYQAFTYCQVQDAITKLDAYFDFDLYSAEVKKTAVAVVISENEDNTFKNWIEYKGNKPILMRNSTRIYGAHFKGTNYNIKGYDKTYQAKVESNTKLPESLIRFELEANSRHFNNRKHPLGIYTVADLINKSKFDTLADELLNIYDTIKKQPIINYQELKPKEILLLGAMKDKDSFNGLKKYHKHSFKLLRKDYSKLLSSIADIELEKDIRNKIIEQINYCKKH</sequence>
<dbReference type="Proteomes" id="UP000294824">
    <property type="component" value="Unassembled WGS sequence"/>
</dbReference>
<dbReference type="RefSeq" id="WP_133965452.1">
    <property type="nucleotide sequence ID" value="NZ_SORL01000002.1"/>
</dbReference>
<name>A0A4R8MMP3_9FLAO</name>
<comment type="caution">
    <text evidence="1">The sequence shown here is derived from an EMBL/GenBank/DDBJ whole genome shotgun (WGS) entry which is preliminary data.</text>
</comment>
<reference evidence="1 2" key="1">
    <citation type="submission" date="2019-03" db="EMBL/GenBank/DDBJ databases">
        <title>Genomic Encyclopedia of Type Strains, Phase III (KMG-III): the genomes of soil and plant-associated and newly described type strains.</title>
        <authorList>
            <person name="Whitman W."/>
        </authorList>
    </citation>
    <scope>NUCLEOTIDE SEQUENCE [LARGE SCALE GENOMIC DNA]</scope>
    <source>
        <strain evidence="1 2">CECT 8301</strain>
    </source>
</reference>
<evidence type="ECO:0000313" key="2">
    <source>
        <dbReference type="Proteomes" id="UP000294824"/>
    </source>
</evidence>
<proteinExistence type="predicted"/>
<dbReference type="EMBL" id="SORL01000002">
    <property type="protein sequence ID" value="TDY65325.1"/>
    <property type="molecule type" value="Genomic_DNA"/>
</dbReference>
<dbReference type="AlphaFoldDB" id="A0A4R8MMP3"/>
<organism evidence="1 2">
    <name type="scientific">Algibacter lectus</name>
    <dbReference type="NCBI Taxonomy" id="221126"/>
    <lineage>
        <taxon>Bacteria</taxon>
        <taxon>Pseudomonadati</taxon>
        <taxon>Bacteroidota</taxon>
        <taxon>Flavobacteriia</taxon>
        <taxon>Flavobacteriales</taxon>
        <taxon>Flavobacteriaceae</taxon>
        <taxon>Algibacter</taxon>
    </lineage>
</organism>
<accession>A0A4R8MMP3</accession>
<evidence type="ECO:0000313" key="1">
    <source>
        <dbReference type="EMBL" id="TDY65325.1"/>
    </source>
</evidence>